<evidence type="ECO:0000313" key="2">
    <source>
        <dbReference type="EMBL" id="XCG51477.1"/>
    </source>
</evidence>
<proteinExistence type="predicted"/>
<dbReference type="SUPFAM" id="SSF117856">
    <property type="entry name" value="AF0104/ALDC/Ptd012-like"/>
    <property type="match status" value="1"/>
</dbReference>
<dbReference type="Gene3D" id="3.30.1330.80">
    <property type="entry name" value="Hypothetical protein, similar to alpha- acetolactate decarboxylase, domain 2"/>
    <property type="match status" value="1"/>
</dbReference>
<sequence length="147" mass="16197">MQSKLLADNDGQRTFAVVLESGDSVMECLQDFAEREKLTASQFTAIGVFSDAEMRYFDLEAKAYRPIPVREQVEVATLNGDVALAPDGKQAIHIHTVLGRRDGSAIAGHLADAHVRPTREIVLTENPGHLQKRYDPESGLVLIRPES</sequence>
<dbReference type="InterPro" id="IPR025707">
    <property type="entry name" value="DNA_bp_PD1"/>
</dbReference>
<gene>
    <name evidence="2" type="ORF">ABVK50_13810</name>
</gene>
<feature type="domain" description="PPC" evidence="1">
    <location>
        <begin position="8"/>
        <end position="146"/>
    </location>
</feature>
<dbReference type="EMBL" id="CP159253">
    <property type="protein sequence ID" value="XCG51477.1"/>
    <property type="molecule type" value="Genomic_DNA"/>
</dbReference>
<evidence type="ECO:0000259" key="1">
    <source>
        <dbReference type="PROSITE" id="PS51742"/>
    </source>
</evidence>
<dbReference type="PIRSF" id="PIRSF016702">
    <property type="entry name" value="DNA_bp_PD1"/>
    <property type="match status" value="1"/>
</dbReference>
<dbReference type="PANTHER" id="PTHR34988:SF1">
    <property type="entry name" value="DNA-BINDING PROTEIN"/>
    <property type="match status" value="1"/>
</dbReference>
<protein>
    <submittedName>
        <fullName evidence="2">PPC domain-containing DNA-binding protein</fullName>
    </submittedName>
</protein>
<accession>A0AAU8CYQ9</accession>
<reference evidence="2" key="1">
    <citation type="submission" date="2024-06" db="EMBL/GenBank/DDBJ databases">
        <title>Mesorhizobium karijinii sp. nov., a symbiont of the iconic Swainsona formosa from arid Australia.</title>
        <authorList>
            <person name="Hill Y.J."/>
            <person name="Watkin E.L.J."/>
            <person name="O'Hara G.W."/>
            <person name="Terpolilli J."/>
            <person name="Tye M.L."/>
            <person name="Kohlmeier M.G."/>
        </authorList>
    </citation>
    <scope>NUCLEOTIDE SEQUENCE</scope>
    <source>
        <strain evidence="2">WSM2240</strain>
    </source>
</reference>
<keyword evidence="2" id="KW-0238">DNA-binding</keyword>
<dbReference type="CDD" id="cd11378">
    <property type="entry name" value="DUF296"/>
    <property type="match status" value="1"/>
</dbReference>
<dbReference type="GO" id="GO:0003677">
    <property type="term" value="F:DNA binding"/>
    <property type="evidence" value="ECO:0007669"/>
    <property type="project" value="UniProtKB-KW"/>
</dbReference>
<dbReference type="PANTHER" id="PTHR34988">
    <property type="entry name" value="PROTEIN, PUTATIVE-RELATED"/>
    <property type="match status" value="1"/>
</dbReference>
<dbReference type="InterPro" id="IPR005175">
    <property type="entry name" value="PPC_dom"/>
</dbReference>
<dbReference type="AlphaFoldDB" id="A0AAU8CYQ9"/>
<organism evidence="2">
    <name type="scientific">Mesorhizobium sp. WSM2240</name>
    <dbReference type="NCBI Taxonomy" id="3228851"/>
    <lineage>
        <taxon>Bacteria</taxon>
        <taxon>Pseudomonadati</taxon>
        <taxon>Pseudomonadota</taxon>
        <taxon>Alphaproteobacteria</taxon>
        <taxon>Hyphomicrobiales</taxon>
        <taxon>Phyllobacteriaceae</taxon>
        <taxon>Mesorhizobium</taxon>
    </lineage>
</organism>
<name>A0AAU8CYQ9_9HYPH</name>
<dbReference type="RefSeq" id="WP_353641018.1">
    <property type="nucleotide sequence ID" value="NZ_CP159253.1"/>
</dbReference>
<dbReference type="PROSITE" id="PS51742">
    <property type="entry name" value="PPC"/>
    <property type="match status" value="1"/>
</dbReference>
<dbReference type="Pfam" id="PF03479">
    <property type="entry name" value="PCC"/>
    <property type="match status" value="1"/>
</dbReference>